<dbReference type="Gene3D" id="1.20.1060.20">
    <property type="match status" value="1"/>
</dbReference>
<organism evidence="11 12">
    <name type="scientific">Coccomyxa subellipsoidea</name>
    <dbReference type="NCBI Taxonomy" id="248742"/>
    <lineage>
        <taxon>Eukaryota</taxon>
        <taxon>Viridiplantae</taxon>
        <taxon>Chlorophyta</taxon>
        <taxon>core chlorophytes</taxon>
        <taxon>Trebouxiophyceae</taxon>
        <taxon>Trebouxiophyceae incertae sedis</taxon>
        <taxon>Coccomyxaceae</taxon>
        <taxon>Coccomyxa</taxon>
    </lineage>
</organism>
<dbReference type="PANTHER" id="PTHR43977">
    <property type="entry name" value="STRUCTURAL MAINTENANCE OF CHROMOSOMES PROTEIN 3"/>
    <property type="match status" value="1"/>
</dbReference>
<gene>
    <name evidence="11" type="ORF">WJX75_009523</name>
</gene>
<evidence type="ECO:0000256" key="3">
    <source>
        <dbReference type="ARBA" id="ARBA00022618"/>
    </source>
</evidence>
<keyword evidence="6 8" id="KW-0539">Nucleus</keyword>
<accession>A0ABR2YGZ1</accession>
<dbReference type="Pfam" id="PF02463">
    <property type="entry name" value="SMC_N"/>
    <property type="match status" value="1"/>
</dbReference>
<keyword evidence="3" id="KW-0132">Cell division</keyword>
<reference evidence="11 12" key="1">
    <citation type="journal article" date="2024" name="Nat. Commun.">
        <title>Phylogenomics reveals the evolutionary origins of lichenization in chlorophyte algae.</title>
        <authorList>
            <person name="Puginier C."/>
            <person name="Libourel C."/>
            <person name="Otte J."/>
            <person name="Skaloud P."/>
            <person name="Haon M."/>
            <person name="Grisel S."/>
            <person name="Petersen M."/>
            <person name="Berrin J.G."/>
            <person name="Delaux P.M."/>
            <person name="Dal Grande F."/>
            <person name="Keller J."/>
        </authorList>
    </citation>
    <scope>NUCLEOTIDE SEQUENCE [LARGE SCALE GENOMIC DNA]</scope>
    <source>
        <strain evidence="11 12">SAG 216-7</strain>
    </source>
</reference>
<dbReference type="Pfam" id="PF06470">
    <property type="entry name" value="SMC_hinge"/>
    <property type="match status" value="1"/>
</dbReference>
<keyword evidence="5 9" id="KW-0175">Coiled coil</keyword>
<dbReference type="InterPro" id="IPR024704">
    <property type="entry name" value="SMC"/>
</dbReference>
<evidence type="ECO:0000256" key="8">
    <source>
        <dbReference type="PIRNR" id="PIRNR005719"/>
    </source>
</evidence>
<feature type="coiled-coil region" evidence="9">
    <location>
        <begin position="844"/>
        <end position="981"/>
    </location>
</feature>
<dbReference type="InterPro" id="IPR010935">
    <property type="entry name" value="SMC_hinge"/>
</dbReference>
<name>A0ABR2YGZ1_9CHLO</name>
<keyword evidence="4" id="KW-0498">Mitosis</keyword>
<evidence type="ECO:0000256" key="6">
    <source>
        <dbReference type="ARBA" id="ARBA00023242"/>
    </source>
</evidence>
<evidence type="ECO:0000256" key="5">
    <source>
        <dbReference type="ARBA" id="ARBA00023054"/>
    </source>
</evidence>
<dbReference type="SUPFAM" id="SSF52540">
    <property type="entry name" value="P-loop containing nucleoside triphosphate hydrolases"/>
    <property type="match status" value="1"/>
</dbReference>
<dbReference type="EMBL" id="JALJOT010000012">
    <property type="protein sequence ID" value="KAK9905092.1"/>
    <property type="molecule type" value="Genomic_DNA"/>
</dbReference>
<proteinExistence type="inferred from homology"/>
<comment type="similarity">
    <text evidence="2">Belongs to the SMC family. SMC3 subfamily.</text>
</comment>
<evidence type="ECO:0000256" key="7">
    <source>
        <dbReference type="ARBA" id="ARBA00023306"/>
    </source>
</evidence>
<protein>
    <recommendedName>
        <fullName evidence="8">Structural maintenance of chromosomes protein</fullName>
    </recommendedName>
</protein>
<evidence type="ECO:0000256" key="1">
    <source>
        <dbReference type="ARBA" id="ARBA00004123"/>
    </source>
</evidence>
<evidence type="ECO:0000256" key="4">
    <source>
        <dbReference type="ARBA" id="ARBA00022776"/>
    </source>
</evidence>
<dbReference type="Proteomes" id="UP001491310">
    <property type="component" value="Unassembled WGS sequence"/>
</dbReference>
<comment type="caution">
    <text evidence="11">The sequence shown here is derived from an EMBL/GenBank/DDBJ whole genome shotgun (WGS) entry which is preliminary data.</text>
</comment>
<dbReference type="Gene3D" id="1.20.1480.30">
    <property type="entry name" value="Designed four-helix bundle protein"/>
    <property type="match status" value="1"/>
</dbReference>
<dbReference type="Gene3D" id="3.30.70.1620">
    <property type="match status" value="1"/>
</dbReference>
<feature type="coiled-coil region" evidence="9">
    <location>
        <begin position="179"/>
        <end position="496"/>
    </location>
</feature>
<dbReference type="PIRSF" id="PIRSF005719">
    <property type="entry name" value="SMC"/>
    <property type="match status" value="1"/>
</dbReference>
<comment type="subcellular location">
    <subcellularLocation>
        <location evidence="1 8">Nucleus</location>
    </subcellularLocation>
</comment>
<dbReference type="InterPro" id="IPR036277">
    <property type="entry name" value="SMC_hinge_sf"/>
</dbReference>
<evidence type="ECO:0000256" key="2">
    <source>
        <dbReference type="ARBA" id="ARBA00005917"/>
    </source>
</evidence>
<dbReference type="Gene3D" id="3.40.50.300">
    <property type="entry name" value="P-loop containing nucleotide triphosphate hydrolases"/>
    <property type="match status" value="2"/>
</dbReference>
<evidence type="ECO:0000313" key="11">
    <source>
        <dbReference type="EMBL" id="KAK9905092.1"/>
    </source>
</evidence>
<dbReference type="InterPro" id="IPR027417">
    <property type="entry name" value="P-loop_NTPase"/>
</dbReference>
<feature type="domain" description="SMC hinge" evidence="10">
    <location>
        <begin position="522"/>
        <end position="635"/>
    </location>
</feature>
<sequence length="1216" mass="137699">MYIKQVVIEGFKSYKDQTISEPFNQHINVVVGANGSGKTNFFHAIRFVLSDIFTTLRAEERQRLLHEGAGHAVLSAYVEIVFDNSDNRIPVDRDEVRLRRSIGLKKDEYLLDKKHVTKTEVMNLLESAGFSRANPYYVVQQGKIMAMSTMKDHERLELLKEIGGTKVYEERRMESMKILHETDNRRQRILEVVQQLEERLAELEEERKELAKFQQIDKQRRSLEFSIYDKELADTRAKLDQVEEQRKNETERTGKVHEDMAQARTQLKRIDKETRALQSDLADLEKKRKEAADERVAKNTKRAKLEVDVADLEEQIRKHEKTQAECSSKAKKLEDEIAEKQAELEAVQQDRAAQEAAHEALVKDIADTERRLQALYQKQGRSSQFKSMQERDQWIKKEIEQLETTAAVKASSHDELEAQTQQLSSQLMDLSQEIGDKEAEIRAQQEAAAAAEAEQAGLEAKRNGLNDQRKELWRTENDAEAAAAKMKADKQKADKKVDMSMPRDVNRGVNSVKRFVRQANIQGVHGTLIELIDCIPQLHTAVEVSAGNQLFHILVDTDDIAARLSAMLKKEQAGRVTFIPLNQVRSQNVTYPNVGDDALPLVKKLRFDARFKDAVHQVFGKVMVCRDLDTATRVARESNHLNCVTIKGDQVSKKGTMTGGYLDLSRSRMELMKLTIELGTNLEKAAAEKEQLRQQISDVDQAVSQILGEMQKTAANITHIKETIRQARADLAKLEKRAAEARKALEQKEKRLADIAASVEGVRARMAELRAELGTEMLAQLSAAERQELATLAPQLTQLQDKKAELSKGLLEVVERATELETLLNDNLLRQQQELKQTLGSADVDADRKALEKLQEEAVEAQQELEEAAEKEQEAAAALDENEKKLQKLRAEQERLKEVEEKDAQEAQDESRKVESLLSKRAALQQKRGDLERKVRELGSLPADAFDKYQGTSLKDLLRLLQKAQNQLKKYGHVNRKALDQYATFTDQRAELARRQEENGRGEAKIKQLIDTLDLRKDEAIERTFKGVAKNFREIFAELVPGGRGELVMQKRLRQEAAAEANEDEDGADGGHNVSEKYSGVKVKVSFGSGENLVMKQLSGGQKTLVALALIFAIQRCDPAPFYLFDEIDAALDPQYRTTVSRMLGRQAHDSNNPAQFIVTTFHPQIIQEADKIYGVSHANRISRVEVVTREDALEFVQANLQDHRRAAGAENTDPN</sequence>
<dbReference type="InterPro" id="IPR003395">
    <property type="entry name" value="RecF/RecN/SMC_N"/>
</dbReference>
<evidence type="ECO:0000256" key="9">
    <source>
        <dbReference type="SAM" id="Coils"/>
    </source>
</evidence>
<keyword evidence="7" id="KW-0131">Cell cycle</keyword>
<feature type="coiled-coil region" evidence="9">
    <location>
        <begin position="675"/>
        <end position="772"/>
    </location>
</feature>
<keyword evidence="12" id="KW-1185">Reference proteome</keyword>
<dbReference type="CDD" id="cd03272">
    <property type="entry name" value="ABC_SMC3_euk"/>
    <property type="match status" value="1"/>
</dbReference>
<dbReference type="InterPro" id="IPR041741">
    <property type="entry name" value="SMC3_ABC_euk"/>
</dbReference>
<evidence type="ECO:0000259" key="10">
    <source>
        <dbReference type="SMART" id="SM00968"/>
    </source>
</evidence>
<evidence type="ECO:0000313" key="12">
    <source>
        <dbReference type="Proteomes" id="UP001491310"/>
    </source>
</evidence>
<dbReference type="Gene3D" id="1.10.287.1490">
    <property type="match status" value="1"/>
</dbReference>
<dbReference type="SUPFAM" id="SSF75553">
    <property type="entry name" value="Smc hinge domain"/>
    <property type="match status" value="1"/>
</dbReference>
<dbReference type="SMART" id="SM00968">
    <property type="entry name" value="SMC_hinge"/>
    <property type="match status" value="1"/>
</dbReference>